<dbReference type="AlphaFoldDB" id="A0A134BE95"/>
<keyword evidence="9" id="KW-0378">Hydrolase</keyword>
<dbReference type="CDD" id="cd00056">
    <property type="entry name" value="ENDO3c"/>
    <property type="match status" value="1"/>
</dbReference>
<keyword evidence="10 14" id="KW-0408">Iron</keyword>
<dbReference type="EC" id="3.2.2.31" evidence="4 14"/>
<dbReference type="Pfam" id="PF14815">
    <property type="entry name" value="NUDIX_4"/>
    <property type="match status" value="1"/>
</dbReference>
<evidence type="ECO:0000256" key="6">
    <source>
        <dbReference type="ARBA" id="ARBA00022485"/>
    </source>
</evidence>
<protein>
    <recommendedName>
        <fullName evidence="5 14">Adenine DNA glycosylase</fullName>
        <ecNumber evidence="4 14">3.2.2.31</ecNumber>
    </recommendedName>
</protein>
<organism evidence="16 17">
    <name type="scientific">Porphyromonas somerae</name>
    <dbReference type="NCBI Taxonomy" id="322095"/>
    <lineage>
        <taxon>Bacteria</taxon>
        <taxon>Pseudomonadati</taxon>
        <taxon>Bacteroidota</taxon>
        <taxon>Bacteroidia</taxon>
        <taxon>Bacteroidales</taxon>
        <taxon>Porphyromonadaceae</taxon>
        <taxon>Porphyromonas</taxon>
    </lineage>
</organism>
<keyword evidence="8 14" id="KW-0227">DNA damage</keyword>
<dbReference type="CDD" id="cd03431">
    <property type="entry name" value="NUDIX_DNA_Glycosylase_C-MutY"/>
    <property type="match status" value="1"/>
</dbReference>
<dbReference type="Proteomes" id="UP000070224">
    <property type="component" value="Unassembled WGS sequence"/>
</dbReference>
<comment type="catalytic activity">
    <reaction evidence="1 14">
        <text>Hydrolyzes free adenine bases from 7,8-dihydro-8-oxoguanine:adenine mismatched double-stranded DNA, leaving an apurinic site.</text>
        <dbReference type="EC" id="3.2.2.31"/>
    </reaction>
</comment>
<evidence type="ECO:0000256" key="10">
    <source>
        <dbReference type="ARBA" id="ARBA00023004"/>
    </source>
</evidence>
<evidence type="ECO:0000313" key="16">
    <source>
        <dbReference type="EMBL" id="KXB78274.1"/>
    </source>
</evidence>
<dbReference type="InterPro" id="IPR011257">
    <property type="entry name" value="DNA_glycosylase"/>
</dbReference>
<dbReference type="EMBL" id="LSDK01000015">
    <property type="protein sequence ID" value="KXB78274.1"/>
    <property type="molecule type" value="Genomic_DNA"/>
</dbReference>
<dbReference type="PATRIC" id="fig|322095.3.peg.214"/>
<dbReference type="PANTHER" id="PTHR42944">
    <property type="entry name" value="ADENINE DNA GLYCOSYLASE"/>
    <property type="match status" value="1"/>
</dbReference>
<evidence type="ECO:0000256" key="9">
    <source>
        <dbReference type="ARBA" id="ARBA00022801"/>
    </source>
</evidence>
<name>A0A134BE95_9PORP</name>
<dbReference type="GO" id="GO:0000701">
    <property type="term" value="F:purine-specific mismatch base pair DNA N-glycosylase activity"/>
    <property type="evidence" value="ECO:0007669"/>
    <property type="project" value="UniProtKB-EC"/>
</dbReference>
<evidence type="ECO:0000256" key="2">
    <source>
        <dbReference type="ARBA" id="ARBA00002933"/>
    </source>
</evidence>
<reference evidence="17" key="1">
    <citation type="submission" date="2016-01" db="EMBL/GenBank/DDBJ databases">
        <authorList>
            <person name="Mitreva M."/>
            <person name="Pepin K.H."/>
            <person name="Mihindukulasuriya K.A."/>
            <person name="Fulton R."/>
            <person name="Fronick C."/>
            <person name="O'Laughlin M."/>
            <person name="Miner T."/>
            <person name="Herter B."/>
            <person name="Rosa B.A."/>
            <person name="Cordes M."/>
            <person name="Tomlinson C."/>
            <person name="Wollam A."/>
            <person name="Palsikar V.B."/>
            <person name="Mardis E.R."/>
            <person name="Wilson R.K."/>
        </authorList>
    </citation>
    <scope>NUCLEOTIDE SEQUENCE [LARGE SCALE GENOMIC DNA]</scope>
    <source>
        <strain evidence="17">KA00683</strain>
    </source>
</reference>
<accession>A0A134BE95</accession>
<dbReference type="Pfam" id="PF00633">
    <property type="entry name" value="HHH"/>
    <property type="match status" value="1"/>
</dbReference>
<dbReference type="RefSeq" id="WP_231724869.1">
    <property type="nucleotide sequence ID" value="NZ_KQ960411.1"/>
</dbReference>
<dbReference type="InterPro" id="IPR005760">
    <property type="entry name" value="A/G_AdeGlyc_MutY"/>
</dbReference>
<dbReference type="InterPro" id="IPR015797">
    <property type="entry name" value="NUDIX_hydrolase-like_dom_sf"/>
</dbReference>
<evidence type="ECO:0000313" key="17">
    <source>
        <dbReference type="Proteomes" id="UP000070224"/>
    </source>
</evidence>
<comment type="function">
    <text evidence="2">Adenine glycosylase active on G-A mispairs. MutY also corrects error-prone DNA synthesis past GO lesions which are due to the oxidatively damaged form of guanine: 7,8-dihydro-8-oxoguanine (8-oxo-dGTP).</text>
</comment>
<dbReference type="InterPro" id="IPR000445">
    <property type="entry name" value="HhH_motif"/>
</dbReference>
<evidence type="ECO:0000256" key="11">
    <source>
        <dbReference type="ARBA" id="ARBA00023014"/>
    </source>
</evidence>
<dbReference type="SUPFAM" id="SSF55811">
    <property type="entry name" value="Nudix"/>
    <property type="match status" value="1"/>
</dbReference>
<evidence type="ECO:0000256" key="14">
    <source>
        <dbReference type="RuleBase" id="RU365096"/>
    </source>
</evidence>
<keyword evidence="13 14" id="KW-0326">Glycosidase</keyword>
<dbReference type="InterPro" id="IPR029119">
    <property type="entry name" value="MutY_C"/>
</dbReference>
<dbReference type="InterPro" id="IPR003265">
    <property type="entry name" value="HhH-GPD_domain"/>
</dbReference>
<dbReference type="InterPro" id="IPR023170">
    <property type="entry name" value="HhH_base_excis_C"/>
</dbReference>
<dbReference type="PANTHER" id="PTHR42944:SF1">
    <property type="entry name" value="ADENINE DNA GLYCOSYLASE"/>
    <property type="match status" value="1"/>
</dbReference>
<comment type="cofactor">
    <cofactor evidence="14">
        <name>[4Fe-4S] cluster</name>
        <dbReference type="ChEBI" id="CHEBI:49883"/>
    </cofactor>
    <text evidence="14">Binds 1 [4Fe-4S] cluster.</text>
</comment>
<keyword evidence="7" id="KW-0479">Metal-binding</keyword>
<dbReference type="GO" id="GO:0032357">
    <property type="term" value="F:oxidized purine DNA binding"/>
    <property type="evidence" value="ECO:0007669"/>
    <property type="project" value="TreeGrafter"/>
</dbReference>
<evidence type="ECO:0000259" key="15">
    <source>
        <dbReference type="SMART" id="SM00478"/>
    </source>
</evidence>
<dbReference type="Gene3D" id="1.10.340.30">
    <property type="entry name" value="Hypothetical protein, domain 2"/>
    <property type="match status" value="1"/>
</dbReference>
<dbReference type="GO" id="GO:0051539">
    <property type="term" value="F:4 iron, 4 sulfur cluster binding"/>
    <property type="evidence" value="ECO:0007669"/>
    <property type="project" value="UniProtKB-UniRule"/>
</dbReference>
<comment type="similarity">
    <text evidence="3 14">Belongs to the Nth/MutY family.</text>
</comment>
<keyword evidence="6" id="KW-0004">4Fe-4S</keyword>
<dbReference type="STRING" id="322095.HMPREF3185_00215"/>
<evidence type="ECO:0000256" key="1">
    <source>
        <dbReference type="ARBA" id="ARBA00000843"/>
    </source>
</evidence>
<dbReference type="GO" id="GO:0006284">
    <property type="term" value="P:base-excision repair"/>
    <property type="evidence" value="ECO:0007669"/>
    <property type="project" value="UniProtKB-UniRule"/>
</dbReference>
<proteinExistence type="inferred from homology"/>
<evidence type="ECO:0000256" key="7">
    <source>
        <dbReference type="ARBA" id="ARBA00022723"/>
    </source>
</evidence>
<evidence type="ECO:0000256" key="12">
    <source>
        <dbReference type="ARBA" id="ARBA00023204"/>
    </source>
</evidence>
<dbReference type="SUPFAM" id="SSF48150">
    <property type="entry name" value="DNA-glycosylase"/>
    <property type="match status" value="1"/>
</dbReference>
<evidence type="ECO:0000256" key="4">
    <source>
        <dbReference type="ARBA" id="ARBA00012045"/>
    </source>
</evidence>
<evidence type="ECO:0000256" key="13">
    <source>
        <dbReference type="ARBA" id="ARBA00023295"/>
    </source>
</evidence>
<dbReference type="GO" id="GO:0046872">
    <property type="term" value="F:metal ion binding"/>
    <property type="evidence" value="ECO:0007669"/>
    <property type="project" value="UniProtKB-UniRule"/>
</dbReference>
<feature type="domain" description="HhH-GPD" evidence="15">
    <location>
        <begin position="50"/>
        <end position="201"/>
    </location>
</feature>
<evidence type="ECO:0000256" key="3">
    <source>
        <dbReference type="ARBA" id="ARBA00008343"/>
    </source>
</evidence>
<comment type="caution">
    <text evidence="16">The sequence shown here is derived from an EMBL/GenBank/DDBJ whole genome shotgun (WGS) entry which is preliminary data.</text>
</comment>
<dbReference type="SMART" id="SM00478">
    <property type="entry name" value="ENDO3c"/>
    <property type="match status" value="1"/>
</dbReference>
<keyword evidence="17" id="KW-1185">Reference proteome</keyword>
<dbReference type="GO" id="GO:0035485">
    <property type="term" value="F:adenine/guanine mispair binding"/>
    <property type="evidence" value="ECO:0007669"/>
    <property type="project" value="TreeGrafter"/>
</dbReference>
<dbReference type="GO" id="GO:0034039">
    <property type="term" value="F:8-oxo-7,8-dihydroguanine DNA N-glycosylase activity"/>
    <property type="evidence" value="ECO:0007669"/>
    <property type="project" value="TreeGrafter"/>
</dbReference>
<keyword evidence="12" id="KW-0234">DNA repair</keyword>
<dbReference type="NCBIfam" id="TIGR01084">
    <property type="entry name" value="mutY"/>
    <property type="match status" value="1"/>
</dbReference>
<evidence type="ECO:0000256" key="5">
    <source>
        <dbReference type="ARBA" id="ARBA00022023"/>
    </source>
</evidence>
<dbReference type="Pfam" id="PF00730">
    <property type="entry name" value="HhH-GPD"/>
    <property type="match status" value="1"/>
</dbReference>
<sequence length="370" mass="41642">MKKTHPTPSTEGIDLRDVQRRLGSWYDEHARALPWREDVSAYHVMLSEIILQQTRVDQGMAYYHRFTERFPTVQDLAAASEDEVLLLWQGLGYYSRGRNLLRAAQIIVSDFGGEIPHTPEGLSRLPGVGPYTRGAILSFAYNLPYPTVDGNVYRVLSRLFGSTEPIDTTRGVRSYWDLAEALLDKAHPSRHNQAVIELGALCCTPRRPHCDACPIAMHCLAHRAGIEEQLPIKQGKTKVLPRHMDYFLIRLPLASEGEGLLIRRRGAGDIWQGLYEFPLIETGETGVTVEELTKLPAFGDLIAALERPTFHPTPIAQCSHKLSPRAIYARLFLIEAEGLSAELPYQHIPSTERSSYAFPVLIERLLEQVP</sequence>
<dbReference type="GO" id="GO:0006298">
    <property type="term" value="P:mismatch repair"/>
    <property type="evidence" value="ECO:0007669"/>
    <property type="project" value="TreeGrafter"/>
</dbReference>
<keyword evidence="11" id="KW-0411">Iron-sulfur</keyword>
<evidence type="ECO:0000256" key="8">
    <source>
        <dbReference type="ARBA" id="ARBA00022763"/>
    </source>
</evidence>
<dbReference type="Gene3D" id="3.90.79.10">
    <property type="entry name" value="Nucleoside Triphosphate Pyrophosphohydrolase"/>
    <property type="match status" value="1"/>
</dbReference>
<dbReference type="Gene3D" id="1.10.1670.10">
    <property type="entry name" value="Helix-hairpin-Helix base-excision DNA repair enzymes (C-terminal)"/>
    <property type="match status" value="1"/>
</dbReference>
<dbReference type="InterPro" id="IPR044298">
    <property type="entry name" value="MIG/MutY"/>
</dbReference>
<gene>
    <name evidence="16" type="ORF">HMPREF3185_00215</name>
</gene>